<accession>A0ABY7UKH6</accession>
<evidence type="ECO:0000313" key="1">
    <source>
        <dbReference type="EMBL" id="WCZ38656.1"/>
    </source>
</evidence>
<evidence type="ECO:0000313" key="2">
    <source>
        <dbReference type="Proteomes" id="UP001218071"/>
    </source>
</evidence>
<dbReference type="RefSeq" id="WP_157034556.1">
    <property type="nucleotide sequence ID" value="NZ_CBYN010000197.1"/>
</dbReference>
<organism evidence="1 2">
    <name type="scientific">Corynebacterium jeddahense</name>
    <dbReference type="NCBI Taxonomy" id="1414719"/>
    <lineage>
        <taxon>Bacteria</taxon>
        <taxon>Bacillati</taxon>
        <taxon>Actinomycetota</taxon>
        <taxon>Actinomycetes</taxon>
        <taxon>Mycobacteriales</taxon>
        <taxon>Corynebacteriaceae</taxon>
        <taxon>Corynebacterium</taxon>
    </lineage>
</organism>
<proteinExistence type="predicted"/>
<keyword evidence="2" id="KW-1185">Reference proteome</keyword>
<dbReference type="EMBL" id="CP063194">
    <property type="protein sequence ID" value="WCZ38656.1"/>
    <property type="molecule type" value="Genomic_DNA"/>
</dbReference>
<protein>
    <submittedName>
        <fullName evidence="1">Uncharacterized protein</fullName>
    </submittedName>
</protein>
<name>A0ABY7UKH6_9CORY</name>
<gene>
    <name evidence="1" type="ORF">CJEDD_05225</name>
</gene>
<dbReference type="Proteomes" id="UP001218071">
    <property type="component" value="Chromosome"/>
</dbReference>
<reference evidence="1 2" key="1">
    <citation type="submission" date="2020-10" db="EMBL/GenBank/DDBJ databases">
        <title>Complete genome sequence of Corynebacterium jeddahense DSM 45997, type strain of Corynebacterium jeddahense.</title>
        <authorList>
            <person name="Busche T."/>
            <person name="Kalinowski J."/>
            <person name="Ruckert C."/>
        </authorList>
    </citation>
    <scope>NUCLEOTIDE SEQUENCE [LARGE SCALE GENOMIC DNA]</scope>
    <source>
        <strain evidence="1 2">DSM 45997</strain>
    </source>
</reference>
<sequence length="232" mass="26498">MGQNLSDAVMLVMTPDAWCYDKHALSHVTKFADDTTGPVVEDDGTVRQGRIGFIPRIPEEQFDTPWWACYGHSLRECIDNLCESRWLRSVGDDGAYELNVNRLVRMIDIEETSIAQNQHIIPEKYDEEGNRIAPPSEWYADPLFEQFVGFAGQLMPGDFGARLCDDVSAHVERNIDATVSLDRDNDWEETNSARWTRAILDWKDLMTEDGFRLPEQWVVGASDRSPEPGFLR</sequence>